<dbReference type="SUPFAM" id="SSF48179">
    <property type="entry name" value="6-phosphogluconate dehydrogenase C-terminal domain-like"/>
    <property type="match status" value="1"/>
</dbReference>
<dbReference type="Proteomes" id="UP000198588">
    <property type="component" value="Unassembled WGS sequence"/>
</dbReference>
<dbReference type="AlphaFoldDB" id="A0A1G5Z8K2"/>
<reference evidence="6 7" key="1">
    <citation type="submission" date="2016-10" db="EMBL/GenBank/DDBJ databases">
        <authorList>
            <person name="de Groot N.N."/>
        </authorList>
    </citation>
    <scope>NUCLEOTIDE SEQUENCE [LARGE SCALE GENOMIC DNA]</scope>
    <source>
        <strain evidence="6 7">CGMCC 1.12097</strain>
    </source>
</reference>
<proteinExistence type="predicted"/>
<evidence type="ECO:0000256" key="1">
    <source>
        <dbReference type="ARBA" id="ARBA00023002"/>
    </source>
</evidence>
<accession>A0A1G5Z8K2</accession>
<dbReference type="GO" id="GO:0016491">
    <property type="term" value="F:oxidoreductase activity"/>
    <property type="evidence" value="ECO:0007669"/>
    <property type="project" value="UniProtKB-KW"/>
</dbReference>
<evidence type="ECO:0000313" key="6">
    <source>
        <dbReference type="EMBL" id="SDA91349.1"/>
    </source>
</evidence>
<dbReference type="STRING" id="1165689.SAMN02927914_04501"/>
<dbReference type="EMBL" id="FMXM01000015">
    <property type="protein sequence ID" value="SDA91349.1"/>
    <property type="molecule type" value="Genomic_DNA"/>
</dbReference>
<name>A0A1G5Z8K2_9HYPH</name>
<organism evidence="6 7">
    <name type="scientific">Mesorhizobium qingshengii</name>
    <dbReference type="NCBI Taxonomy" id="1165689"/>
    <lineage>
        <taxon>Bacteria</taxon>
        <taxon>Pseudomonadati</taxon>
        <taxon>Pseudomonadota</taxon>
        <taxon>Alphaproteobacteria</taxon>
        <taxon>Hyphomicrobiales</taxon>
        <taxon>Phyllobacteriaceae</taxon>
        <taxon>Mesorhizobium</taxon>
    </lineage>
</organism>
<dbReference type="SUPFAM" id="SSF51735">
    <property type="entry name" value="NAD(P)-binding Rossmann-fold domains"/>
    <property type="match status" value="1"/>
</dbReference>
<dbReference type="InterPro" id="IPR008927">
    <property type="entry name" value="6-PGluconate_DH-like_C_sf"/>
</dbReference>
<dbReference type="InterPro" id="IPR036291">
    <property type="entry name" value="NAD(P)-bd_dom_sf"/>
</dbReference>
<evidence type="ECO:0000313" key="7">
    <source>
        <dbReference type="Proteomes" id="UP000198588"/>
    </source>
</evidence>
<dbReference type="InterPro" id="IPR051265">
    <property type="entry name" value="HIBADH-related_NP60_sf"/>
</dbReference>
<dbReference type="GO" id="GO:0050661">
    <property type="term" value="F:NADP binding"/>
    <property type="evidence" value="ECO:0007669"/>
    <property type="project" value="InterPro"/>
</dbReference>
<dbReference type="GO" id="GO:0016054">
    <property type="term" value="P:organic acid catabolic process"/>
    <property type="evidence" value="ECO:0007669"/>
    <property type="project" value="UniProtKB-ARBA"/>
</dbReference>
<evidence type="ECO:0000256" key="2">
    <source>
        <dbReference type="ARBA" id="ARBA00023027"/>
    </source>
</evidence>
<dbReference type="PIRSF" id="PIRSF000103">
    <property type="entry name" value="HIBADH"/>
    <property type="match status" value="1"/>
</dbReference>
<evidence type="ECO:0000256" key="3">
    <source>
        <dbReference type="PIRSR" id="PIRSR000103-1"/>
    </source>
</evidence>
<dbReference type="InterPro" id="IPR015815">
    <property type="entry name" value="HIBADH-related"/>
</dbReference>
<feature type="active site" evidence="3">
    <location>
        <position position="173"/>
    </location>
</feature>
<dbReference type="PANTHER" id="PTHR43580">
    <property type="entry name" value="OXIDOREDUCTASE GLYR1-RELATED"/>
    <property type="match status" value="1"/>
</dbReference>
<dbReference type="InterPro" id="IPR002204">
    <property type="entry name" value="3-OH-isobutyrate_DH-rel_CS"/>
</dbReference>
<dbReference type="Gene3D" id="3.40.50.720">
    <property type="entry name" value="NAD(P)-binding Rossmann-like Domain"/>
    <property type="match status" value="1"/>
</dbReference>
<dbReference type="RefSeq" id="WP_208604659.1">
    <property type="nucleotide sequence ID" value="NZ_FMXM01000015.1"/>
</dbReference>
<dbReference type="InterPro" id="IPR013328">
    <property type="entry name" value="6PGD_dom2"/>
</dbReference>
<sequence length="298" mass="31717">MVETLRVGFIGLGSMGTAMAMNLAKTRPLTVWNRSVEKTVPLKQAGARVADSLDELFASADIVILMLADDQAIDLVLDRSGPRFMTRIQNHVIVHMGTTSPHYSLQLEREISAAGGSYVEAPVSGSRKPAEAGQLIAMLAGEPSAIAALEPCLESMCKTSIVCGDVPKALLMKLAVNTFLLATVTGLAEAIHFAKQSELDLDQLVEVLAAGQIASDISRLKAPKLVARDFSAHAAITDVLKNGRLISEAARQNGIASPLLDICRDLYEETSALGHGKLDMIAVVQAIEARTAAKHRPT</sequence>
<dbReference type="InterPro" id="IPR006115">
    <property type="entry name" value="6PGDH_NADP-bd"/>
</dbReference>
<evidence type="ECO:0000259" key="5">
    <source>
        <dbReference type="Pfam" id="PF14833"/>
    </source>
</evidence>
<keyword evidence="2" id="KW-0520">NAD</keyword>
<gene>
    <name evidence="6" type="ORF">SAMN02927914_04501</name>
</gene>
<evidence type="ECO:0000259" key="4">
    <source>
        <dbReference type="Pfam" id="PF03446"/>
    </source>
</evidence>
<dbReference type="GO" id="GO:0051287">
    <property type="term" value="F:NAD binding"/>
    <property type="evidence" value="ECO:0007669"/>
    <property type="project" value="InterPro"/>
</dbReference>
<dbReference type="Gene3D" id="1.10.1040.10">
    <property type="entry name" value="N-(1-d-carboxylethyl)-l-norvaline Dehydrogenase, domain 2"/>
    <property type="match status" value="1"/>
</dbReference>
<protein>
    <submittedName>
        <fullName evidence="6">3-hydroxyisobutyrate dehydrogenase</fullName>
    </submittedName>
</protein>
<dbReference type="PANTHER" id="PTHR43580:SF2">
    <property type="entry name" value="CYTOKINE-LIKE NUCLEAR FACTOR N-PAC"/>
    <property type="match status" value="1"/>
</dbReference>
<dbReference type="Pfam" id="PF14833">
    <property type="entry name" value="NAD_binding_11"/>
    <property type="match status" value="1"/>
</dbReference>
<feature type="domain" description="3-hydroxyisobutyrate dehydrogenase-like NAD-binding" evidence="5">
    <location>
        <begin position="171"/>
        <end position="286"/>
    </location>
</feature>
<dbReference type="Pfam" id="PF03446">
    <property type="entry name" value="NAD_binding_2"/>
    <property type="match status" value="1"/>
</dbReference>
<dbReference type="PROSITE" id="PS00895">
    <property type="entry name" value="3_HYDROXYISOBUT_DH"/>
    <property type="match status" value="1"/>
</dbReference>
<keyword evidence="1" id="KW-0560">Oxidoreductase</keyword>
<feature type="domain" description="6-phosphogluconate dehydrogenase NADP-binding" evidence="4">
    <location>
        <begin position="6"/>
        <end position="162"/>
    </location>
</feature>
<dbReference type="InterPro" id="IPR029154">
    <property type="entry name" value="HIBADH-like_NADP-bd"/>
</dbReference>